<evidence type="ECO:0000259" key="7">
    <source>
        <dbReference type="Pfam" id="PF07687"/>
    </source>
</evidence>
<dbReference type="InterPro" id="IPR036264">
    <property type="entry name" value="Bact_exopeptidase_dim_dom"/>
</dbReference>
<dbReference type="InterPro" id="IPR047177">
    <property type="entry name" value="Pept_M20A"/>
</dbReference>
<keyword evidence="9" id="KW-1185">Reference proteome</keyword>
<dbReference type="Gene3D" id="3.40.630.10">
    <property type="entry name" value="Zn peptidases"/>
    <property type="match status" value="1"/>
</dbReference>
<keyword evidence="2" id="KW-0645">Protease</keyword>
<dbReference type="PROSITE" id="PS00758">
    <property type="entry name" value="ARGE_DAPE_CPG2_1"/>
    <property type="match status" value="1"/>
</dbReference>
<dbReference type="Proteomes" id="UP001083770">
    <property type="component" value="Unassembled WGS sequence"/>
</dbReference>
<keyword evidence="3" id="KW-0479">Metal-binding</keyword>
<evidence type="ECO:0000256" key="3">
    <source>
        <dbReference type="ARBA" id="ARBA00022723"/>
    </source>
</evidence>
<proteinExistence type="inferred from homology"/>
<feature type="domain" description="Peptidase M20 dimerisation" evidence="7">
    <location>
        <begin position="219"/>
        <end position="367"/>
    </location>
</feature>
<keyword evidence="5" id="KW-0862">Zinc</keyword>
<keyword evidence="4" id="KW-0378">Hydrolase</keyword>
<evidence type="ECO:0000256" key="5">
    <source>
        <dbReference type="ARBA" id="ARBA00022833"/>
    </source>
</evidence>
<feature type="signal peptide" evidence="6">
    <location>
        <begin position="1"/>
        <end position="22"/>
    </location>
</feature>
<dbReference type="PANTHER" id="PTHR45962:SF1">
    <property type="entry name" value="N-FATTY-ACYL-AMINO ACID SYNTHASE_HYDROLASE PM20D1"/>
    <property type="match status" value="1"/>
</dbReference>
<dbReference type="PANTHER" id="PTHR45962">
    <property type="entry name" value="N-FATTY-ACYL-AMINO ACID SYNTHASE/HYDROLASE PM20D1"/>
    <property type="match status" value="1"/>
</dbReference>
<evidence type="ECO:0000256" key="2">
    <source>
        <dbReference type="ARBA" id="ARBA00022670"/>
    </source>
</evidence>
<dbReference type="InterPro" id="IPR011650">
    <property type="entry name" value="Peptidase_M20_dimer"/>
</dbReference>
<dbReference type="SUPFAM" id="SSF53187">
    <property type="entry name" value="Zn-dependent exopeptidases"/>
    <property type="match status" value="1"/>
</dbReference>
<dbReference type="Gene3D" id="3.30.70.360">
    <property type="match status" value="1"/>
</dbReference>
<accession>A0ABT4LY33</accession>
<evidence type="ECO:0000313" key="8">
    <source>
        <dbReference type="EMBL" id="MCZ4299272.1"/>
    </source>
</evidence>
<keyword evidence="6" id="KW-0732">Signal</keyword>
<evidence type="ECO:0000256" key="1">
    <source>
        <dbReference type="ARBA" id="ARBA00006247"/>
    </source>
</evidence>
<dbReference type="Gene3D" id="1.10.150.900">
    <property type="match status" value="1"/>
</dbReference>
<organism evidence="8 9">
    <name type="scientific">Henriciella marina</name>
    <dbReference type="NCBI Taxonomy" id="453851"/>
    <lineage>
        <taxon>Bacteria</taxon>
        <taxon>Pseudomonadati</taxon>
        <taxon>Pseudomonadota</taxon>
        <taxon>Alphaproteobacteria</taxon>
        <taxon>Hyphomonadales</taxon>
        <taxon>Hyphomonadaceae</taxon>
        <taxon>Henriciella</taxon>
    </lineage>
</organism>
<dbReference type="Pfam" id="PF07687">
    <property type="entry name" value="M20_dimer"/>
    <property type="match status" value="1"/>
</dbReference>
<reference evidence="8" key="1">
    <citation type="submission" date="2022-12" db="EMBL/GenBank/DDBJ databases">
        <title>Bacterial isolates from different developmental stages of Nematostella vectensis.</title>
        <authorList>
            <person name="Fraune S."/>
        </authorList>
    </citation>
    <scope>NUCLEOTIDE SEQUENCE</scope>
    <source>
        <strain evidence="8">G21632-S1</strain>
    </source>
</reference>
<dbReference type="SUPFAM" id="SSF55031">
    <property type="entry name" value="Bacterial exopeptidase dimerisation domain"/>
    <property type="match status" value="1"/>
</dbReference>
<comment type="caution">
    <text evidence="8">The sequence shown here is derived from an EMBL/GenBank/DDBJ whole genome shotgun (WGS) entry which is preliminary data.</text>
</comment>
<evidence type="ECO:0000313" key="9">
    <source>
        <dbReference type="Proteomes" id="UP001083770"/>
    </source>
</evidence>
<evidence type="ECO:0000256" key="6">
    <source>
        <dbReference type="SAM" id="SignalP"/>
    </source>
</evidence>
<protein>
    <submittedName>
        <fullName evidence="8">M20/M25/M40 family metallo-hydrolase</fullName>
    </submittedName>
</protein>
<dbReference type="RefSeq" id="WP_269403281.1">
    <property type="nucleotide sequence ID" value="NZ_JAPWGW010000005.1"/>
</dbReference>
<name>A0ABT4LY33_9PROT</name>
<comment type="similarity">
    <text evidence="1">Belongs to the peptidase M20A family.</text>
</comment>
<evidence type="ECO:0000256" key="4">
    <source>
        <dbReference type="ARBA" id="ARBA00022801"/>
    </source>
</evidence>
<dbReference type="EMBL" id="JAPWGW010000005">
    <property type="protein sequence ID" value="MCZ4299272.1"/>
    <property type="molecule type" value="Genomic_DNA"/>
</dbReference>
<dbReference type="InterPro" id="IPR001261">
    <property type="entry name" value="ArgE/DapE_CS"/>
</dbReference>
<gene>
    <name evidence="8" type="ORF">O4G74_14495</name>
</gene>
<dbReference type="Pfam" id="PF01546">
    <property type="entry name" value="Peptidase_M20"/>
    <property type="match status" value="1"/>
</dbReference>
<feature type="chain" id="PRO_5046114690" evidence="6">
    <location>
        <begin position="23"/>
        <end position="472"/>
    </location>
</feature>
<dbReference type="InterPro" id="IPR002933">
    <property type="entry name" value="Peptidase_M20"/>
</dbReference>
<dbReference type="NCBIfam" id="NF006596">
    <property type="entry name" value="PRK09133.1"/>
    <property type="match status" value="1"/>
</dbReference>
<sequence>MAFRPSLLLSAALITAVPAAFAQERTDFEQQAREIYRNVVEVRSARGHENVPEIVDYVVGELKAAGFTDEDIEVTDYDNDGEATQGLVVWYRSPDPQDKPIALLAHMDVVDALAEDWVREPYKLIEEEGYFFGRGTADNKYGVTSLVATFIRLKEEGFEPTRDLVMVLSGDEETGMVSTRAQANWVAEEVDPAFVLNADAGGLGLDDNGEPLDYGIQGAEKTYATFELTVTNPGGHSSAPRADNAIYELADALKKIEAYKFPVRYNDLTLASIEAAGRKRLDRLGNAQRAFAADPTDEDAIETLRANPATVGQIGTTCIATMLRAGHAENALPQSATATVNCRIFPGVGIEATEATLKDVVGNEDVQFELISDLVESPESGMREDVLAAVETALEARGVTDVDIIPHMSAGGTDGMHYRNLGYDTYGVGGAAAKQNDTFAHGLNERLLVSSFYDGLDHFYVILKELAGPDEG</sequence>